<proteinExistence type="predicted"/>
<accession>A0ABT1ZQC7</accession>
<evidence type="ECO:0000313" key="3">
    <source>
        <dbReference type="Proteomes" id="UP001204151"/>
    </source>
</evidence>
<sequence>MREFSDDNEPPVDPQPATEPRFGRLLVVLMLAVLLIVGITFLSEAYFS</sequence>
<evidence type="ECO:0000256" key="1">
    <source>
        <dbReference type="SAM" id="Phobius"/>
    </source>
</evidence>
<dbReference type="EMBL" id="JANUGW010000006">
    <property type="protein sequence ID" value="MCS0582113.1"/>
    <property type="molecule type" value="Genomic_DNA"/>
</dbReference>
<dbReference type="RefSeq" id="WP_258816683.1">
    <property type="nucleotide sequence ID" value="NZ_JANUGW010000006.1"/>
</dbReference>
<keyword evidence="1" id="KW-0472">Membrane</keyword>
<keyword evidence="1" id="KW-1133">Transmembrane helix</keyword>
<name>A0ABT1ZQC7_9BURK</name>
<comment type="caution">
    <text evidence="2">The sequence shown here is derived from an EMBL/GenBank/DDBJ whole genome shotgun (WGS) entry which is preliminary data.</text>
</comment>
<keyword evidence="3" id="KW-1185">Reference proteome</keyword>
<evidence type="ECO:0008006" key="4">
    <source>
        <dbReference type="Google" id="ProtNLM"/>
    </source>
</evidence>
<feature type="transmembrane region" description="Helical" evidence="1">
    <location>
        <begin position="25"/>
        <end position="47"/>
    </location>
</feature>
<evidence type="ECO:0000313" key="2">
    <source>
        <dbReference type="EMBL" id="MCS0582113.1"/>
    </source>
</evidence>
<keyword evidence="1" id="KW-0812">Transmembrane</keyword>
<organism evidence="2 3">
    <name type="scientific">Massilia pinisoli</name>
    <dbReference type="NCBI Taxonomy" id="1772194"/>
    <lineage>
        <taxon>Bacteria</taxon>
        <taxon>Pseudomonadati</taxon>
        <taxon>Pseudomonadota</taxon>
        <taxon>Betaproteobacteria</taxon>
        <taxon>Burkholderiales</taxon>
        <taxon>Oxalobacteraceae</taxon>
        <taxon>Telluria group</taxon>
        <taxon>Massilia</taxon>
    </lineage>
</organism>
<dbReference type="Proteomes" id="UP001204151">
    <property type="component" value="Unassembled WGS sequence"/>
</dbReference>
<gene>
    <name evidence="2" type="ORF">NX784_10965</name>
</gene>
<reference evidence="2 3" key="1">
    <citation type="submission" date="2022-08" db="EMBL/GenBank/DDBJ databases">
        <title>Reclassification of Massilia species as members of the genera Telluria, Duganella, Pseudoduganella, Mokoshia gen. nov. and Zemynaea gen. nov. using orthogonal and non-orthogonal genome-based approaches.</title>
        <authorList>
            <person name="Bowman J.P."/>
        </authorList>
    </citation>
    <scope>NUCLEOTIDE SEQUENCE [LARGE SCALE GENOMIC DNA]</scope>
    <source>
        <strain evidence="2 3">JCM 31316</strain>
    </source>
</reference>
<protein>
    <recommendedName>
        <fullName evidence="4">Signal peptidase I</fullName>
    </recommendedName>
</protein>